<evidence type="ECO:0008006" key="5">
    <source>
        <dbReference type="Google" id="ProtNLM"/>
    </source>
</evidence>
<sequence>MTAGADLRLVRAAVFTAVCVTLSAAGHSLTGGQRMPLWSLGLGFAVVFAVAAPLAGRERSLPGIAALLAAGQLALHTLFSCGRAAAGSGAASSAPAHAGTHGTHTTGLRQLAAALLCDEPPGGISESRARRIVSDAGFDADKLTGHAGHSGHGDMAQHAHHAGHAGHEAAGGAASAADAPLECLRSAAHAALSLFDGPMLLGHLLAALLLGWFLRRGEAALWRLVRLSARSARSAVRHVASSFGALGAALAFVRALRGGLLPDMPARASFRHTREHGTASSVLLNHSVNRRGPPCRAPHESYELAA</sequence>
<evidence type="ECO:0000313" key="4">
    <source>
        <dbReference type="Proteomes" id="UP001166784"/>
    </source>
</evidence>
<comment type="caution">
    <text evidence="3">The sequence shown here is derived from an EMBL/GenBank/DDBJ whole genome shotgun (WGS) entry which is preliminary data.</text>
</comment>
<feature type="transmembrane region" description="Helical" evidence="2">
    <location>
        <begin position="35"/>
        <end position="54"/>
    </location>
</feature>
<gene>
    <name evidence="3" type="ORF">MMA15_14415</name>
</gene>
<dbReference type="RefSeq" id="WP_241060043.1">
    <property type="nucleotide sequence ID" value="NZ_JAKWJU010000002.1"/>
</dbReference>
<feature type="transmembrane region" description="Helical" evidence="2">
    <location>
        <begin position="235"/>
        <end position="256"/>
    </location>
</feature>
<feature type="transmembrane region" description="Helical" evidence="2">
    <location>
        <begin position="190"/>
        <end position="214"/>
    </location>
</feature>
<feature type="transmembrane region" description="Helical" evidence="2">
    <location>
        <begin position="61"/>
        <end position="79"/>
    </location>
</feature>
<dbReference type="Proteomes" id="UP001166784">
    <property type="component" value="Unassembled WGS sequence"/>
</dbReference>
<accession>A0ABS9SZ49</accession>
<keyword evidence="2" id="KW-1133">Transmembrane helix</keyword>
<keyword evidence="2" id="KW-0812">Transmembrane</keyword>
<name>A0ABS9SZ49_9ACTN</name>
<proteinExistence type="predicted"/>
<feature type="transmembrane region" description="Helical" evidence="2">
    <location>
        <begin position="12"/>
        <end position="29"/>
    </location>
</feature>
<keyword evidence="4" id="KW-1185">Reference proteome</keyword>
<feature type="region of interest" description="Disordered" evidence="1">
    <location>
        <begin position="143"/>
        <end position="171"/>
    </location>
</feature>
<protein>
    <recommendedName>
        <fullName evidence="5">Integral membrane protein</fullName>
    </recommendedName>
</protein>
<evidence type="ECO:0000256" key="2">
    <source>
        <dbReference type="SAM" id="Phobius"/>
    </source>
</evidence>
<keyword evidence="2" id="KW-0472">Membrane</keyword>
<evidence type="ECO:0000256" key="1">
    <source>
        <dbReference type="SAM" id="MobiDB-lite"/>
    </source>
</evidence>
<dbReference type="EMBL" id="JAKWJU010000002">
    <property type="protein sequence ID" value="MCH6161544.1"/>
    <property type="molecule type" value="Genomic_DNA"/>
</dbReference>
<evidence type="ECO:0000313" key="3">
    <source>
        <dbReference type="EMBL" id="MCH6161544.1"/>
    </source>
</evidence>
<reference evidence="3" key="2">
    <citation type="journal article" date="2023" name="Int. J. Syst. Evol. Microbiol.">
        <title>Streptomyces marispadix sp. nov., isolated from marine beach sediment of the Northern Coast of Portugal.</title>
        <authorList>
            <person name="dos Santos J.D.N."/>
            <person name="Vitorino I.R."/>
            <person name="Kallscheuer N."/>
            <person name="Srivastava A."/>
            <person name="Krautwurst S."/>
            <person name="Marz M."/>
            <person name="Jogler C."/>
            <person name="Lobo Da Cunha A."/>
            <person name="Catita J."/>
            <person name="Goncalves H."/>
            <person name="Gonzalez I."/>
            <person name="Reyes F."/>
            <person name="Lage O.M."/>
        </authorList>
    </citation>
    <scope>NUCLEOTIDE SEQUENCE</scope>
    <source>
        <strain evidence="3">M600PL45_2</strain>
    </source>
</reference>
<reference evidence="3" key="1">
    <citation type="submission" date="2022-03" db="EMBL/GenBank/DDBJ databases">
        <authorList>
            <person name="Santos J.D.N."/>
            <person name="Kallscheuer N."/>
            <person name="Jogler C."/>
            <person name="Lage O.M."/>
        </authorList>
    </citation>
    <scope>NUCLEOTIDE SEQUENCE</scope>
    <source>
        <strain evidence="3">M600PL45_2</strain>
    </source>
</reference>
<organism evidence="3 4">
    <name type="scientific">Streptomyces marispadix</name>
    <dbReference type="NCBI Taxonomy" id="2922868"/>
    <lineage>
        <taxon>Bacteria</taxon>
        <taxon>Bacillati</taxon>
        <taxon>Actinomycetota</taxon>
        <taxon>Actinomycetes</taxon>
        <taxon>Kitasatosporales</taxon>
        <taxon>Streptomycetaceae</taxon>
        <taxon>Streptomyces</taxon>
    </lineage>
</organism>